<evidence type="ECO:0000256" key="4">
    <source>
        <dbReference type="ARBA" id="ARBA00022741"/>
    </source>
</evidence>
<evidence type="ECO:0000259" key="10">
    <source>
        <dbReference type="PROSITE" id="PS50893"/>
    </source>
</evidence>
<evidence type="ECO:0000256" key="5">
    <source>
        <dbReference type="ARBA" id="ARBA00022748"/>
    </source>
</evidence>
<evidence type="ECO:0000256" key="8">
    <source>
        <dbReference type="ARBA" id="ARBA00023065"/>
    </source>
</evidence>
<gene>
    <name evidence="11" type="primary">ccmA</name>
    <name evidence="11" type="ORF">ACFQ2J_08780</name>
</gene>
<keyword evidence="12" id="KW-1185">Reference proteome</keyword>
<dbReference type="InterPro" id="IPR003439">
    <property type="entry name" value="ABC_transporter-like_ATP-bd"/>
</dbReference>
<evidence type="ECO:0000256" key="1">
    <source>
        <dbReference type="ARBA" id="ARBA00022448"/>
    </source>
</evidence>
<dbReference type="PROSITE" id="PS50893">
    <property type="entry name" value="ABC_TRANSPORTER_2"/>
    <property type="match status" value="1"/>
</dbReference>
<dbReference type="PANTHER" id="PTHR42781:SF4">
    <property type="entry name" value="SPERMIDINE_PUTRESCINE IMPORT ATP-BINDING PROTEIN POTA"/>
    <property type="match status" value="1"/>
</dbReference>
<keyword evidence="9" id="KW-0472">Membrane</keyword>
<dbReference type="RefSeq" id="WP_386058882.1">
    <property type="nucleotide sequence ID" value="NZ_JBHTKL010000002.1"/>
</dbReference>
<evidence type="ECO:0000313" key="11">
    <source>
        <dbReference type="EMBL" id="MFD1019288.1"/>
    </source>
</evidence>
<keyword evidence="2" id="KW-1003">Cell membrane</keyword>
<reference evidence="12" key="1">
    <citation type="journal article" date="2019" name="Int. J. Syst. Evol. Microbiol.">
        <title>The Global Catalogue of Microorganisms (GCM) 10K type strain sequencing project: providing services to taxonomists for standard genome sequencing and annotation.</title>
        <authorList>
            <consortium name="The Broad Institute Genomics Platform"/>
            <consortium name="The Broad Institute Genome Sequencing Center for Infectious Disease"/>
            <person name="Wu L."/>
            <person name="Ma J."/>
        </authorList>
    </citation>
    <scope>NUCLEOTIDE SEQUENCE [LARGE SCALE GENOMIC DNA]</scope>
    <source>
        <strain evidence="12">CCUG 56607</strain>
    </source>
</reference>
<evidence type="ECO:0000256" key="2">
    <source>
        <dbReference type="ARBA" id="ARBA00022475"/>
    </source>
</evidence>
<keyword evidence="6 11" id="KW-0067">ATP-binding</keyword>
<keyword evidence="5" id="KW-0201">Cytochrome c-type biogenesis</keyword>
<dbReference type="NCBIfam" id="TIGR01189">
    <property type="entry name" value="ccmA"/>
    <property type="match status" value="1"/>
</dbReference>
<dbReference type="GO" id="GO:0005524">
    <property type="term" value="F:ATP binding"/>
    <property type="evidence" value="ECO:0007669"/>
    <property type="project" value="UniProtKB-KW"/>
</dbReference>
<keyword evidence="1" id="KW-0813">Transport</keyword>
<keyword evidence="4" id="KW-0547">Nucleotide-binding</keyword>
<feature type="domain" description="ABC transporter" evidence="10">
    <location>
        <begin position="6"/>
        <end position="231"/>
    </location>
</feature>
<dbReference type="InterPro" id="IPR050093">
    <property type="entry name" value="ABC_SmlMolc_Importer"/>
</dbReference>
<dbReference type="SUPFAM" id="SSF52540">
    <property type="entry name" value="P-loop containing nucleoside triphosphate hydrolases"/>
    <property type="match status" value="1"/>
</dbReference>
<dbReference type="InterPro" id="IPR003593">
    <property type="entry name" value="AAA+_ATPase"/>
</dbReference>
<protein>
    <submittedName>
        <fullName evidence="11">Heme ABC exporter ATP-binding protein CcmA</fullName>
    </submittedName>
</protein>
<evidence type="ECO:0000256" key="6">
    <source>
        <dbReference type="ARBA" id="ARBA00022840"/>
    </source>
</evidence>
<keyword evidence="3" id="KW-0410">Iron transport</keyword>
<keyword evidence="7" id="KW-0408">Iron</keyword>
<dbReference type="InterPro" id="IPR017871">
    <property type="entry name" value="ABC_transporter-like_CS"/>
</dbReference>
<dbReference type="InterPro" id="IPR005895">
    <property type="entry name" value="ABC_transptr_haem_export_CcmA"/>
</dbReference>
<dbReference type="EMBL" id="JBHTKL010000002">
    <property type="protein sequence ID" value="MFD1019288.1"/>
    <property type="molecule type" value="Genomic_DNA"/>
</dbReference>
<organism evidence="11 12">
    <name type="scientific">Thalassobacillus hwangdonensis</name>
    <dbReference type="NCBI Taxonomy" id="546108"/>
    <lineage>
        <taxon>Bacteria</taxon>
        <taxon>Bacillati</taxon>
        <taxon>Bacillota</taxon>
        <taxon>Bacilli</taxon>
        <taxon>Bacillales</taxon>
        <taxon>Bacillaceae</taxon>
        <taxon>Thalassobacillus</taxon>
    </lineage>
</organism>
<dbReference type="CDD" id="cd03259">
    <property type="entry name" value="ABC_Carb_Solutes_like"/>
    <property type="match status" value="1"/>
</dbReference>
<dbReference type="InterPro" id="IPR027417">
    <property type="entry name" value="P-loop_NTPase"/>
</dbReference>
<comment type="caution">
    <text evidence="11">The sequence shown here is derived from an EMBL/GenBank/DDBJ whole genome shotgun (WGS) entry which is preliminary data.</text>
</comment>
<proteinExistence type="predicted"/>
<evidence type="ECO:0000256" key="7">
    <source>
        <dbReference type="ARBA" id="ARBA00023004"/>
    </source>
</evidence>
<dbReference type="SMART" id="SM00382">
    <property type="entry name" value="AAA"/>
    <property type="match status" value="1"/>
</dbReference>
<evidence type="ECO:0000313" key="12">
    <source>
        <dbReference type="Proteomes" id="UP001596990"/>
    </source>
</evidence>
<dbReference type="PROSITE" id="PS00211">
    <property type="entry name" value="ABC_TRANSPORTER_1"/>
    <property type="match status" value="1"/>
</dbReference>
<accession>A0ABW3L2Q2</accession>
<dbReference type="Proteomes" id="UP001596990">
    <property type="component" value="Unassembled WGS sequence"/>
</dbReference>
<evidence type="ECO:0000256" key="9">
    <source>
        <dbReference type="ARBA" id="ARBA00023136"/>
    </source>
</evidence>
<dbReference type="Pfam" id="PF00005">
    <property type="entry name" value="ABC_tran"/>
    <property type="match status" value="1"/>
</dbReference>
<dbReference type="Gene3D" id="3.40.50.300">
    <property type="entry name" value="P-loop containing nucleotide triphosphate hydrolases"/>
    <property type="match status" value="1"/>
</dbReference>
<evidence type="ECO:0000256" key="3">
    <source>
        <dbReference type="ARBA" id="ARBA00022496"/>
    </source>
</evidence>
<sequence>MTQSFFEASKITKKFDQDVIFSELDFSIGEGEILSIVGPSGSGKTTLLRCIAGLDMLTSGEIAINTKRVDTEKVHRRPVGYVFQQPLMFPHMTVAENINYGTKLKKTRSRAEELLKAIDLEGYGDKYPYQLSGGEQQRVALARALAVEPDLLLLDEPFSSLDPKLRKGLRIWMKDFLKQQGMTSIFVTHDHEEAMMMGDRMGIFNDGKFHQLDHPEALYHEPADEFVAEFIGGQLILDNKQYVPLQSCRLLHDESDNEQKDQMYKGEVRYITIQNNIRFASVYLTTLDRLITLPVTESVGEHQRVTVTFPQSAVRLFGEKAGARNEA</sequence>
<dbReference type="InterPro" id="IPR015853">
    <property type="entry name" value="ABC_transpr_FbpC"/>
</dbReference>
<dbReference type="PANTHER" id="PTHR42781">
    <property type="entry name" value="SPERMIDINE/PUTRESCINE IMPORT ATP-BINDING PROTEIN POTA"/>
    <property type="match status" value="1"/>
</dbReference>
<name>A0ABW3L2Q2_9BACI</name>
<keyword evidence="8" id="KW-0406">Ion transport</keyword>